<organism evidence="4">
    <name type="scientific">Darwinula stevensoni</name>
    <dbReference type="NCBI Taxonomy" id="69355"/>
    <lineage>
        <taxon>Eukaryota</taxon>
        <taxon>Metazoa</taxon>
        <taxon>Ecdysozoa</taxon>
        <taxon>Arthropoda</taxon>
        <taxon>Crustacea</taxon>
        <taxon>Oligostraca</taxon>
        <taxon>Ostracoda</taxon>
        <taxon>Podocopa</taxon>
        <taxon>Podocopida</taxon>
        <taxon>Darwinulocopina</taxon>
        <taxon>Darwinuloidea</taxon>
        <taxon>Darwinulidae</taxon>
        <taxon>Darwinula</taxon>
    </lineage>
</organism>
<accession>A0A7R9AB20</accession>
<dbReference type="CDD" id="cd00105">
    <property type="entry name" value="KH-I"/>
    <property type="match status" value="1"/>
</dbReference>
<keyword evidence="5" id="KW-1185">Reference proteome</keyword>
<dbReference type="InterPro" id="IPR004087">
    <property type="entry name" value="KH_dom"/>
</dbReference>
<keyword evidence="2" id="KW-0694">RNA-binding</keyword>
<sequence>MRRYRSMAMASHVHPKDDRLWTHLWTTGLSVDEFWITHGYLGCKCHDRWSPLVEITIDHRHMFPLVSKRDSSWNWKVSSRYEVKEVHIPEDSIGLIIGRDGENIRRIQGASGTRIEFKDPVFGATERICVIRGTPDNVEYAKCLILQALADQPRIQQCVIFIPKVDVNPVVETH</sequence>
<dbReference type="GO" id="GO:0010468">
    <property type="term" value="P:regulation of gene expression"/>
    <property type="evidence" value="ECO:0007669"/>
    <property type="project" value="UniProtKB-ARBA"/>
</dbReference>
<evidence type="ECO:0000313" key="5">
    <source>
        <dbReference type="Proteomes" id="UP000677054"/>
    </source>
</evidence>
<evidence type="ECO:0000256" key="2">
    <source>
        <dbReference type="PROSITE-ProRule" id="PRU00117"/>
    </source>
</evidence>
<dbReference type="AlphaFoldDB" id="A0A7R9AB20"/>
<feature type="domain" description="K Homology" evidence="3">
    <location>
        <begin position="80"/>
        <end position="150"/>
    </location>
</feature>
<dbReference type="InterPro" id="IPR036612">
    <property type="entry name" value="KH_dom_type_1_sf"/>
</dbReference>
<dbReference type="Pfam" id="PF00013">
    <property type="entry name" value="KH_1"/>
    <property type="match status" value="1"/>
</dbReference>
<keyword evidence="1" id="KW-0677">Repeat</keyword>
<dbReference type="Gene3D" id="3.30.1370.10">
    <property type="entry name" value="K Homology domain, type 1"/>
    <property type="match status" value="1"/>
</dbReference>
<dbReference type="Proteomes" id="UP000677054">
    <property type="component" value="Unassembled WGS sequence"/>
</dbReference>
<dbReference type="EMBL" id="LR902564">
    <property type="protein sequence ID" value="CAD7250740.1"/>
    <property type="molecule type" value="Genomic_DNA"/>
</dbReference>
<name>A0A7R9AB20_9CRUS</name>
<dbReference type="InterPro" id="IPR004088">
    <property type="entry name" value="KH_dom_type_1"/>
</dbReference>
<dbReference type="SMART" id="SM00322">
    <property type="entry name" value="KH"/>
    <property type="match status" value="1"/>
</dbReference>
<protein>
    <recommendedName>
        <fullName evidence="3">K Homology domain-containing protein</fullName>
    </recommendedName>
</protein>
<dbReference type="GO" id="GO:0003723">
    <property type="term" value="F:RNA binding"/>
    <property type="evidence" value="ECO:0007669"/>
    <property type="project" value="UniProtKB-UniRule"/>
</dbReference>
<evidence type="ECO:0000256" key="1">
    <source>
        <dbReference type="ARBA" id="ARBA00022737"/>
    </source>
</evidence>
<proteinExistence type="predicted"/>
<dbReference type="SUPFAM" id="SSF54791">
    <property type="entry name" value="Eukaryotic type KH-domain (KH-domain type I)"/>
    <property type="match status" value="1"/>
</dbReference>
<dbReference type="EMBL" id="CAJPEV010003047">
    <property type="protein sequence ID" value="CAG0898758.1"/>
    <property type="molecule type" value="Genomic_DNA"/>
</dbReference>
<dbReference type="OrthoDB" id="9995375at2759"/>
<gene>
    <name evidence="4" type="ORF">DSTB1V02_LOCUS10509</name>
</gene>
<dbReference type="PROSITE" id="PS50084">
    <property type="entry name" value="KH_TYPE_1"/>
    <property type="match status" value="1"/>
</dbReference>
<evidence type="ECO:0000313" key="4">
    <source>
        <dbReference type="EMBL" id="CAD7250740.1"/>
    </source>
</evidence>
<dbReference type="PANTHER" id="PTHR10288">
    <property type="entry name" value="KH DOMAIN CONTAINING RNA BINDING PROTEIN"/>
    <property type="match status" value="1"/>
</dbReference>
<reference evidence="4" key="1">
    <citation type="submission" date="2020-11" db="EMBL/GenBank/DDBJ databases">
        <authorList>
            <person name="Tran Van P."/>
        </authorList>
    </citation>
    <scope>NUCLEOTIDE SEQUENCE</scope>
</reference>
<evidence type="ECO:0000259" key="3">
    <source>
        <dbReference type="SMART" id="SM00322"/>
    </source>
</evidence>